<dbReference type="Pfam" id="PF07732">
    <property type="entry name" value="Cu-oxidase_3"/>
    <property type="match status" value="1"/>
</dbReference>
<evidence type="ECO:0000256" key="6">
    <source>
        <dbReference type="ARBA" id="ARBA00017290"/>
    </source>
</evidence>
<dbReference type="GO" id="GO:0020037">
    <property type="term" value="F:heme binding"/>
    <property type="evidence" value="ECO:0007669"/>
    <property type="project" value="InterPro"/>
</dbReference>
<evidence type="ECO:0000256" key="11">
    <source>
        <dbReference type="ARBA" id="ARBA00023004"/>
    </source>
</evidence>
<dbReference type="Pfam" id="PF00034">
    <property type="entry name" value="Cytochrom_C"/>
    <property type="match status" value="1"/>
</dbReference>
<dbReference type="GO" id="GO:0050421">
    <property type="term" value="F:nitrite reductase (NO-forming) activity"/>
    <property type="evidence" value="ECO:0007669"/>
    <property type="project" value="UniProtKB-EC"/>
</dbReference>
<dbReference type="PROSITE" id="PS51007">
    <property type="entry name" value="CYTC"/>
    <property type="match status" value="1"/>
</dbReference>
<feature type="binding site" description="type 1 copper site" evidence="14">
    <location>
        <position position="147"/>
    </location>
    <ligand>
        <name>Cu cation</name>
        <dbReference type="ChEBI" id="CHEBI:23378"/>
        <label>1</label>
    </ligand>
</feature>
<comment type="cofactor">
    <cofactor evidence="2 14">
        <name>Cu(2+)</name>
        <dbReference type="ChEBI" id="CHEBI:29036"/>
    </cofactor>
</comment>
<dbReference type="InterPro" id="IPR001287">
    <property type="entry name" value="NO2-reductase_Cu"/>
</dbReference>
<dbReference type="PRINTS" id="PR00695">
    <property type="entry name" value="CUNO2RDTASE"/>
</dbReference>
<keyword evidence="12 14" id="KW-0186">Copper</keyword>
<feature type="binding site" description="type 1 copper site" evidence="14">
    <location>
        <position position="142"/>
    </location>
    <ligand>
        <name>Cu cation</name>
        <dbReference type="ChEBI" id="CHEBI:23378"/>
        <label>1</label>
    </ligand>
</feature>
<evidence type="ECO:0000256" key="14">
    <source>
        <dbReference type="PIRSR" id="PIRSR601287-1"/>
    </source>
</evidence>
<evidence type="ECO:0000313" key="17">
    <source>
        <dbReference type="EMBL" id="SHN25509.1"/>
    </source>
</evidence>
<proteinExistence type="inferred from homology"/>
<evidence type="ECO:0000256" key="9">
    <source>
        <dbReference type="ARBA" id="ARBA00022737"/>
    </source>
</evidence>
<evidence type="ECO:0000256" key="15">
    <source>
        <dbReference type="PROSITE-ProRule" id="PRU00433"/>
    </source>
</evidence>
<feature type="binding site" description="type 1 copper site" evidence="14">
    <location>
        <position position="196"/>
    </location>
    <ligand>
        <name>Cu cation</name>
        <dbReference type="ChEBI" id="CHEBI:23378"/>
        <label>1</label>
    </ligand>
</feature>
<name>A0A1M7Q5U9_9BACT</name>
<evidence type="ECO:0000256" key="2">
    <source>
        <dbReference type="ARBA" id="ARBA00001973"/>
    </source>
</evidence>
<accession>A0A1M7Q5U9</accession>
<keyword evidence="8 14" id="KW-0479">Metal-binding</keyword>
<evidence type="ECO:0000256" key="8">
    <source>
        <dbReference type="ARBA" id="ARBA00022723"/>
    </source>
</evidence>
<comment type="cofactor">
    <cofactor evidence="1 14">
        <name>Cu(+)</name>
        <dbReference type="ChEBI" id="CHEBI:49552"/>
    </cofactor>
</comment>
<dbReference type="InterPro" id="IPR011707">
    <property type="entry name" value="Cu-oxidase-like_N"/>
</dbReference>
<evidence type="ECO:0000256" key="12">
    <source>
        <dbReference type="ARBA" id="ARBA00023008"/>
    </source>
</evidence>
<gene>
    <name evidence="17" type="ORF">SAMN04488057_11431</name>
</gene>
<dbReference type="FunFam" id="2.60.40.420:FF:000093">
    <property type="entry name" value="Copper-containing nitrite reductase"/>
    <property type="match status" value="1"/>
</dbReference>
<dbReference type="InterPro" id="IPR008972">
    <property type="entry name" value="Cupredoxin"/>
</dbReference>
<protein>
    <recommendedName>
        <fullName evidence="6">Copper-containing nitrite reductase</fullName>
        <ecNumber evidence="5">1.7.2.1</ecNumber>
    </recommendedName>
</protein>
<dbReference type="EMBL" id="FRCY01000014">
    <property type="protein sequence ID" value="SHN25509.1"/>
    <property type="molecule type" value="Genomic_DNA"/>
</dbReference>
<dbReference type="Gene3D" id="1.10.760.10">
    <property type="entry name" value="Cytochrome c-like domain"/>
    <property type="match status" value="1"/>
</dbReference>
<feature type="binding site" description="type 1 copper site" evidence="14">
    <location>
        <position position="191"/>
    </location>
    <ligand>
        <name>Cu cation</name>
        <dbReference type="ChEBI" id="CHEBI:23378"/>
        <label>1</label>
    </ligand>
</feature>
<evidence type="ECO:0000256" key="5">
    <source>
        <dbReference type="ARBA" id="ARBA00011882"/>
    </source>
</evidence>
<dbReference type="AlphaFoldDB" id="A0A1M7Q5U9"/>
<keyword evidence="11 15" id="KW-0408">Iron</keyword>
<dbReference type="GO" id="GO:0009055">
    <property type="term" value="F:electron transfer activity"/>
    <property type="evidence" value="ECO:0007669"/>
    <property type="project" value="InterPro"/>
</dbReference>
<feature type="binding site" description="type 1 copper site" evidence="14">
    <location>
        <position position="183"/>
    </location>
    <ligand>
        <name>Cu cation</name>
        <dbReference type="ChEBI" id="CHEBI:23378"/>
        <label>1</label>
    </ligand>
</feature>
<evidence type="ECO:0000259" key="16">
    <source>
        <dbReference type="PROSITE" id="PS51007"/>
    </source>
</evidence>
<organism evidence="17 18">
    <name type="scientific">Cyclobacterium lianum</name>
    <dbReference type="NCBI Taxonomy" id="388280"/>
    <lineage>
        <taxon>Bacteria</taxon>
        <taxon>Pseudomonadati</taxon>
        <taxon>Bacteroidota</taxon>
        <taxon>Cytophagia</taxon>
        <taxon>Cytophagales</taxon>
        <taxon>Cyclobacteriaceae</taxon>
        <taxon>Cyclobacterium</taxon>
    </lineage>
</organism>
<keyword evidence="18" id="KW-1185">Reference proteome</keyword>
<comment type="catalytic activity">
    <reaction evidence="13">
        <text>nitric oxide + Fe(III)-[cytochrome c] + H2O = Fe(II)-[cytochrome c] + nitrite + 2 H(+)</text>
        <dbReference type="Rhea" id="RHEA:15233"/>
        <dbReference type="Rhea" id="RHEA-COMP:10350"/>
        <dbReference type="Rhea" id="RHEA-COMP:14399"/>
        <dbReference type="ChEBI" id="CHEBI:15377"/>
        <dbReference type="ChEBI" id="CHEBI:15378"/>
        <dbReference type="ChEBI" id="CHEBI:16301"/>
        <dbReference type="ChEBI" id="CHEBI:16480"/>
        <dbReference type="ChEBI" id="CHEBI:29033"/>
        <dbReference type="ChEBI" id="CHEBI:29034"/>
        <dbReference type="EC" id="1.7.2.1"/>
    </reaction>
</comment>
<evidence type="ECO:0000256" key="3">
    <source>
        <dbReference type="ARBA" id="ARBA00010609"/>
    </source>
</evidence>
<dbReference type="Gene3D" id="2.60.40.420">
    <property type="entry name" value="Cupredoxins - blue copper proteins"/>
    <property type="match status" value="2"/>
</dbReference>
<feature type="binding site" description="type 1 copper site" evidence="14">
    <location>
        <position position="182"/>
    </location>
    <ligand>
        <name>Cu cation</name>
        <dbReference type="ChEBI" id="CHEBI:23378"/>
        <label>1</label>
    </ligand>
</feature>
<dbReference type="SUPFAM" id="SSF46626">
    <property type="entry name" value="Cytochrome c"/>
    <property type="match status" value="1"/>
</dbReference>
<dbReference type="CDD" id="cd11020">
    <property type="entry name" value="CuRO_1_CuNIR"/>
    <property type="match status" value="1"/>
</dbReference>
<evidence type="ECO:0000256" key="13">
    <source>
        <dbReference type="ARBA" id="ARBA00049340"/>
    </source>
</evidence>
<keyword evidence="7 15" id="KW-0349">Heme</keyword>
<dbReference type="NCBIfam" id="TIGR02376">
    <property type="entry name" value="Cu_nitrite_red"/>
    <property type="match status" value="1"/>
</dbReference>
<evidence type="ECO:0000256" key="1">
    <source>
        <dbReference type="ARBA" id="ARBA00001960"/>
    </source>
</evidence>
<dbReference type="InterPro" id="IPR009056">
    <property type="entry name" value="Cyt_c-like_dom"/>
</dbReference>
<dbReference type="GO" id="GO:0005507">
    <property type="term" value="F:copper ion binding"/>
    <property type="evidence" value="ECO:0007669"/>
    <property type="project" value="InterPro"/>
</dbReference>
<keyword evidence="10" id="KW-0560">Oxidoreductase</keyword>
<evidence type="ECO:0000313" key="18">
    <source>
        <dbReference type="Proteomes" id="UP000184513"/>
    </source>
</evidence>
<reference evidence="17 18" key="1">
    <citation type="submission" date="2016-11" db="EMBL/GenBank/DDBJ databases">
        <authorList>
            <person name="Jaros S."/>
            <person name="Januszkiewicz K."/>
            <person name="Wedrychowicz H."/>
        </authorList>
    </citation>
    <scope>NUCLEOTIDE SEQUENCE [LARGE SCALE GENOMIC DNA]</scope>
    <source>
        <strain evidence="17 18">CGMCC 1.6102</strain>
    </source>
</reference>
<dbReference type="CDD" id="cd04208">
    <property type="entry name" value="CuRO_2_CuNIR"/>
    <property type="match status" value="1"/>
</dbReference>
<dbReference type="Proteomes" id="UP000184513">
    <property type="component" value="Unassembled WGS sequence"/>
</dbReference>
<sequence length="503" mass="54585">MASCSKKPIHMETEIKIYSKNGLKYLFILLMGSILLSCNGGKLEHQNYFSSSADKYANIKIFGEEQAVLTSPPLVPPPVGNRPAKKLYMEMEIIEKEAEMADGVSYLYWTFGGTVPGSFVRTRVGDLVEFKIKNHPDNKLPHNIDLHAVTGQGGGAEASFVAPGQEKTFSFKVINPGLYVYHCATAPVGMHIANGMYGLILVEPEGGLPPVDKEFYVMQGDFYTDGKFGQPGLQPFNMQKAIDENPDYVVFNGSVNGLNGENALAANTGESIRIFFGNGGPNLASSFHVIGEIFDKVYVEGGSQINANVQTTLVPAGGAAILEFVADVPSNLVLVDHSIFRAFNKGALGVLAVSGEENPQVFAGEIMEGIYLPEGSVIQNMPKSELEIEAPTDLSKADRIEAGKKLYMQACFACHQSNGEGVPNAFPPLAQSDYLNADVNRSIDALLYGLSGEIEVNGKKYNSIMPAQQLSNEEVANVLTYVYNSWNNNGNLVSPEMVKNRRK</sequence>
<dbReference type="STRING" id="388280.SAMN04488057_11431"/>
<keyword evidence="9" id="KW-0677">Repeat</keyword>
<dbReference type="PANTHER" id="PTHR35008:SF8">
    <property type="entry name" value="ALCOHOL DEHYDROGENASE CYTOCHROME C SUBUNIT"/>
    <property type="match status" value="1"/>
</dbReference>
<evidence type="ECO:0000256" key="10">
    <source>
        <dbReference type="ARBA" id="ARBA00023002"/>
    </source>
</evidence>
<dbReference type="SUPFAM" id="SSF49503">
    <property type="entry name" value="Cupredoxins"/>
    <property type="match status" value="2"/>
</dbReference>
<evidence type="ECO:0000256" key="7">
    <source>
        <dbReference type="ARBA" id="ARBA00022617"/>
    </source>
</evidence>
<dbReference type="InterPro" id="IPR036909">
    <property type="entry name" value="Cyt_c-like_dom_sf"/>
</dbReference>
<evidence type="ECO:0000256" key="4">
    <source>
        <dbReference type="ARBA" id="ARBA00011233"/>
    </source>
</evidence>
<feature type="binding site" description="type 1 copper site" evidence="14">
    <location>
        <position position="337"/>
    </location>
    <ligand>
        <name>Cu cation</name>
        <dbReference type="ChEBI" id="CHEBI:23378"/>
        <label>1</label>
    </ligand>
</feature>
<dbReference type="EC" id="1.7.2.1" evidence="5"/>
<dbReference type="PANTHER" id="PTHR35008">
    <property type="entry name" value="BLL4482 PROTEIN-RELATED"/>
    <property type="match status" value="1"/>
</dbReference>
<comment type="similarity">
    <text evidence="3">Belongs to the multicopper oxidase family.</text>
</comment>
<dbReference type="InterPro" id="IPR051459">
    <property type="entry name" value="Cytochrome_c-type_DH"/>
</dbReference>
<feature type="domain" description="Cytochrome c" evidence="16">
    <location>
        <begin position="398"/>
        <end position="486"/>
    </location>
</feature>
<comment type="subunit">
    <text evidence="4">Homotrimer.</text>
</comment>